<protein>
    <submittedName>
        <fullName evidence="3">Flavin reductase family protein</fullName>
        <ecNumber evidence="3">1.-.-.-</ecNumber>
    </submittedName>
</protein>
<evidence type="ECO:0000313" key="3">
    <source>
        <dbReference type="EMBL" id="WLQ32667.1"/>
    </source>
</evidence>
<sequence>MIHMSIVPSASVPLPGPLDLPPLPVEAPEADIHDRRALRGVLGRFATGVTVLTAGRDAPRGMTANSFTSVSLEPAQVLVCVVKSAAIHQLVLAEQAFAVSVLSRDQEWVARHFADHSRPRGAAEFAGIDHEPGRHTGAPVLGHVQAWLECRLSAIHDGGDHTIFVGSVLGAGNASGEDPLLFLGGAFRRVAA</sequence>
<keyword evidence="4" id="KW-1185">Reference proteome</keyword>
<dbReference type="Gene3D" id="2.30.110.10">
    <property type="entry name" value="Electron Transport, Fmn-binding Protein, Chain A"/>
    <property type="match status" value="1"/>
</dbReference>
<evidence type="ECO:0000313" key="4">
    <source>
        <dbReference type="Proteomes" id="UP001239522"/>
    </source>
</evidence>
<reference evidence="3 4" key="1">
    <citation type="submission" date="2023-03" db="EMBL/GenBank/DDBJ databases">
        <title>Isolation and description of six Streptomyces strains from soil environments, able to metabolize different microbial glucans.</title>
        <authorList>
            <person name="Widen T."/>
            <person name="Larsbrink J."/>
        </authorList>
    </citation>
    <scope>NUCLEOTIDE SEQUENCE [LARGE SCALE GENOMIC DNA]</scope>
    <source>
        <strain evidence="3 4">Mut1</strain>
    </source>
</reference>
<organism evidence="3 4">
    <name type="scientific">Streptomyces castrisilvae</name>
    <dbReference type="NCBI Taxonomy" id="3033811"/>
    <lineage>
        <taxon>Bacteria</taxon>
        <taxon>Bacillati</taxon>
        <taxon>Actinomycetota</taxon>
        <taxon>Actinomycetes</taxon>
        <taxon>Kitasatosporales</taxon>
        <taxon>Streptomycetaceae</taxon>
        <taxon>Streptomyces</taxon>
    </lineage>
</organism>
<dbReference type="InterPro" id="IPR012349">
    <property type="entry name" value="Split_barrel_FMN-bd"/>
</dbReference>
<gene>
    <name evidence="3" type="ORF">P8A18_04020</name>
</gene>
<dbReference type="InterPro" id="IPR050268">
    <property type="entry name" value="NADH-dep_flavin_reductase"/>
</dbReference>
<dbReference type="EMBL" id="CP120997">
    <property type="protein sequence ID" value="WLQ32667.1"/>
    <property type="molecule type" value="Genomic_DNA"/>
</dbReference>
<evidence type="ECO:0000256" key="1">
    <source>
        <dbReference type="ARBA" id="ARBA00023002"/>
    </source>
</evidence>
<dbReference type="EC" id="1.-.-.-" evidence="3"/>
<proteinExistence type="predicted"/>
<dbReference type="Pfam" id="PF01613">
    <property type="entry name" value="Flavin_Reduct"/>
    <property type="match status" value="1"/>
</dbReference>
<accession>A0ABY9HF08</accession>
<dbReference type="SMART" id="SM00903">
    <property type="entry name" value="Flavin_Reduct"/>
    <property type="match status" value="1"/>
</dbReference>
<dbReference type="GO" id="GO:0016491">
    <property type="term" value="F:oxidoreductase activity"/>
    <property type="evidence" value="ECO:0007669"/>
    <property type="project" value="UniProtKB-KW"/>
</dbReference>
<feature type="domain" description="Flavin reductase like" evidence="2">
    <location>
        <begin position="42"/>
        <end position="189"/>
    </location>
</feature>
<evidence type="ECO:0000259" key="2">
    <source>
        <dbReference type="SMART" id="SM00903"/>
    </source>
</evidence>
<name>A0ABY9HF08_9ACTN</name>
<keyword evidence="1 3" id="KW-0560">Oxidoreductase</keyword>
<dbReference type="InterPro" id="IPR002563">
    <property type="entry name" value="Flavin_Rdtase-like_dom"/>
</dbReference>
<dbReference type="PANTHER" id="PTHR30466">
    <property type="entry name" value="FLAVIN REDUCTASE"/>
    <property type="match status" value="1"/>
</dbReference>
<dbReference type="Proteomes" id="UP001239522">
    <property type="component" value="Chromosome"/>
</dbReference>
<dbReference type="PANTHER" id="PTHR30466:SF1">
    <property type="entry name" value="FMN REDUCTASE (NADH) RUTF"/>
    <property type="match status" value="1"/>
</dbReference>
<dbReference type="SUPFAM" id="SSF50475">
    <property type="entry name" value="FMN-binding split barrel"/>
    <property type="match status" value="1"/>
</dbReference>